<evidence type="ECO:0000313" key="6">
    <source>
        <dbReference type="Proteomes" id="UP001386437"/>
    </source>
</evidence>
<evidence type="ECO:0000313" key="5">
    <source>
        <dbReference type="EMBL" id="MEI5999008.1"/>
    </source>
</evidence>
<keyword evidence="6" id="KW-1185">Reference proteome</keyword>
<evidence type="ECO:0000256" key="4">
    <source>
        <dbReference type="ARBA" id="ARBA00022842"/>
    </source>
</evidence>
<dbReference type="EMBL" id="JACFYJ010000027">
    <property type="protein sequence ID" value="MEI5999008.1"/>
    <property type="molecule type" value="Genomic_DNA"/>
</dbReference>
<organism evidence="5 6">
    <name type="scientific">Paraburkholderia bengalensis</name>
    <dbReference type="NCBI Taxonomy" id="2747562"/>
    <lineage>
        <taxon>Bacteria</taxon>
        <taxon>Pseudomonadati</taxon>
        <taxon>Pseudomonadota</taxon>
        <taxon>Betaproteobacteria</taxon>
        <taxon>Burkholderiales</taxon>
        <taxon>Burkholderiaceae</taxon>
        <taxon>Paraburkholderia</taxon>
    </lineage>
</organism>
<proteinExistence type="inferred from homology"/>
<dbReference type="InterPro" id="IPR036412">
    <property type="entry name" value="HAD-like_sf"/>
</dbReference>
<keyword evidence="4" id="KW-0460">Magnesium</keyword>
<dbReference type="PANTHER" id="PTHR46193">
    <property type="entry name" value="6-PHOSPHOGLUCONATE PHOSPHATASE"/>
    <property type="match status" value="1"/>
</dbReference>
<evidence type="ECO:0000256" key="1">
    <source>
        <dbReference type="ARBA" id="ARBA00001946"/>
    </source>
</evidence>
<dbReference type="Gene3D" id="1.10.150.240">
    <property type="entry name" value="Putative phosphatase, domain 2"/>
    <property type="match status" value="1"/>
</dbReference>
<sequence>MSAFPFAAVLFDCDGVLVDSETITNTVLAAMLGELGWQLSVDEAMKIFVGKTVMDEAPLIEAKTGFRITPAWLDIFRERRNAALERDVTAIDGIVATVAALHAQLDGGIAVASGADRVKVRLQLAKIGVLEYFEGRIFSGHETPRNKPHPDVYLAAAAGLGVEPSRCAVIEDTVTGATAGRAAGATVFGYSPGEKGHSPKQALRAVGVADVFEDMAALPALLTGWQRRSQGAGIRD</sequence>
<comment type="cofactor">
    <cofactor evidence="1">
        <name>Mg(2+)</name>
        <dbReference type="ChEBI" id="CHEBI:18420"/>
    </cofactor>
</comment>
<dbReference type="Proteomes" id="UP001386437">
    <property type="component" value="Unassembled WGS sequence"/>
</dbReference>
<comment type="similarity">
    <text evidence="2">Belongs to the HAD-like hydrolase superfamily. CbbY/CbbZ/Gph/YieH family.</text>
</comment>
<comment type="caution">
    <text evidence="5">The sequence shown here is derived from an EMBL/GenBank/DDBJ whole genome shotgun (WGS) entry which is preliminary data.</text>
</comment>
<dbReference type="PANTHER" id="PTHR46193:SF10">
    <property type="entry name" value="6-PHOSPHOGLUCONATE PHOSPHATASE"/>
    <property type="match status" value="1"/>
</dbReference>
<protein>
    <submittedName>
        <fullName evidence="5">HAD family phosphatase</fullName>
    </submittedName>
</protein>
<dbReference type="RefSeq" id="WP_336599119.1">
    <property type="nucleotide sequence ID" value="NZ_JACFYJ010000027.1"/>
</dbReference>
<dbReference type="InterPro" id="IPR051600">
    <property type="entry name" value="Beta-PGM-like"/>
</dbReference>
<dbReference type="SFLD" id="SFLDG01129">
    <property type="entry name" value="C1.5:_HAD__Beta-PGM__Phosphata"/>
    <property type="match status" value="1"/>
</dbReference>
<dbReference type="NCBIfam" id="TIGR01509">
    <property type="entry name" value="HAD-SF-IA-v3"/>
    <property type="match status" value="1"/>
</dbReference>
<evidence type="ECO:0000256" key="2">
    <source>
        <dbReference type="ARBA" id="ARBA00006171"/>
    </source>
</evidence>
<gene>
    <name evidence="5" type="ORF">H3V53_17875</name>
</gene>
<accession>A0ABU8IUA8</accession>
<name>A0ABU8IUA8_9BURK</name>
<dbReference type="InterPro" id="IPR006439">
    <property type="entry name" value="HAD-SF_hydro_IA"/>
</dbReference>
<dbReference type="InterPro" id="IPR023214">
    <property type="entry name" value="HAD_sf"/>
</dbReference>
<evidence type="ECO:0000256" key="3">
    <source>
        <dbReference type="ARBA" id="ARBA00022723"/>
    </source>
</evidence>
<dbReference type="SUPFAM" id="SSF56784">
    <property type="entry name" value="HAD-like"/>
    <property type="match status" value="1"/>
</dbReference>
<dbReference type="Gene3D" id="3.40.50.1000">
    <property type="entry name" value="HAD superfamily/HAD-like"/>
    <property type="match status" value="1"/>
</dbReference>
<dbReference type="Pfam" id="PF00702">
    <property type="entry name" value="Hydrolase"/>
    <property type="match status" value="1"/>
</dbReference>
<keyword evidence="3" id="KW-0479">Metal-binding</keyword>
<dbReference type="SFLD" id="SFLDS00003">
    <property type="entry name" value="Haloacid_Dehalogenase"/>
    <property type="match status" value="1"/>
</dbReference>
<dbReference type="InterPro" id="IPR023198">
    <property type="entry name" value="PGP-like_dom2"/>
</dbReference>
<reference evidence="5 6" key="1">
    <citation type="journal article" date="2022" name="Arch. Microbiol.">
        <title>Paraburkholderia bengalensis sp. nov. isolated from roots of Oryza sativa, IR64.</title>
        <authorList>
            <person name="Nag P."/>
            <person name="Mondal N."/>
            <person name="Sarkar J."/>
            <person name="Das S."/>
        </authorList>
    </citation>
    <scope>NUCLEOTIDE SEQUENCE [LARGE SCALE GENOMIC DNA]</scope>
    <source>
        <strain evidence="5 6">IR64_4_BI</strain>
    </source>
</reference>